<comment type="caution">
    <text evidence="1">The sequence shown here is derived from an EMBL/GenBank/DDBJ whole genome shotgun (WGS) entry which is preliminary data.</text>
</comment>
<evidence type="ECO:0000313" key="2">
    <source>
        <dbReference type="Proteomes" id="UP000078336"/>
    </source>
</evidence>
<dbReference type="EMBL" id="LUCQ01000133">
    <property type="protein sequence ID" value="OAO77266.1"/>
    <property type="molecule type" value="Genomic_DNA"/>
</dbReference>
<name>A0A178TBT8_9BACL</name>
<proteinExistence type="predicted"/>
<gene>
    <name evidence="1" type="ORF">TAF16_2192</name>
</gene>
<reference evidence="1 2" key="1">
    <citation type="submission" date="2016-03" db="EMBL/GenBank/DDBJ databases">
        <title>Spore heat resistance.</title>
        <authorList>
            <person name="Boekhorst J."/>
            <person name="Berendsen E.M."/>
            <person name="Wells-Bennik M.H."/>
            <person name="Kuipers O.P."/>
        </authorList>
    </citation>
    <scope>NUCLEOTIDE SEQUENCE [LARGE SCALE GENOMIC DNA]</scope>
    <source>
        <strain evidence="1 2">AF16</strain>
    </source>
</reference>
<sequence length="37" mass="4395">MGILKKVGTCLSLFFISVFSHFRYTVCMKEKEEEFFV</sequence>
<dbReference type="Proteomes" id="UP000078336">
    <property type="component" value="Unassembled WGS sequence"/>
</dbReference>
<organism evidence="1 2">
    <name type="scientific">Anoxybacillus flavithermus</name>
    <dbReference type="NCBI Taxonomy" id="33934"/>
    <lineage>
        <taxon>Bacteria</taxon>
        <taxon>Bacillati</taxon>
        <taxon>Bacillota</taxon>
        <taxon>Bacilli</taxon>
        <taxon>Bacillales</taxon>
        <taxon>Anoxybacillaceae</taxon>
        <taxon>Anoxybacillus</taxon>
    </lineage>
</organism>
<accession>A0A178TBT8</accession>
<keyword evidence="2" id="KW-1185">Reference proteome</keyword>
<dbReference type="PATRIC" id="fig|33934.6.peg.2011"/>
<dbReference type="AlphaFoldDB" id="A0A178TBT8"/>
<protein>
    <submittedName>
        <fullName evidence="1">Uncharacterized protein</fullName>
    </submittedName>
</protein>
<evidence type="ECO:0000313" key="1">
    <source>
        <dbReference type="EMBL" id="OAO77266.1"/>
    </source>
</evidence>